<proteinExistence type="predicted"/>
<feature type="compositionally biased region" description="Basic and acidic residues" evidence="1">
    <location>
        <begin position="50"/>
        <end position="59"/>
    </location>
</feature>
<name>A0AAD4GVR7_ASPNN</name>
<evidence type="ECO:0000313" key="3">
    <source>
        <dbReference type="EMBL" id="KAF9891989.1"/>
    </source>
</evidence>
<reference evidence="3" key="2">
    <citation type="submission" date="2020-02" db="EMBL/GenBank/DDBJ databases">
        <authorList>
            <person name="Gilchrist C.L.M."/>
            <person name="Chooi Y.-H."/>
        </authorList>
    </citation>
    <scope>NUCLEOTIDE SEQUENCE</scope>
    <source>
        <strain evidence="3">MST-FP2251</strain>
    </source>
</reference>
<evidence type="ECO:0000256" key="2">
    <source>
        <dbReference type="SAM" id="Phobius"/>
    </source>
</evidence>
<keyword evidence="2" id="KW-0472">Membrane</keyword>
<dbReference type="Proteomes" id="UP001194746">
    <property type="component" value="Unassembled WGS sequence"/>
</dbReference>
<dbReference type="AlphaFoldDB" id="A0AAD4GVR7"/>
<gene>
    <name evidence="3" type="ORF">FE257_002953</name>
</gene>
<feature type="transmembrane region" description="Helical" evidence="2">
    <location>
        <begin position="119"/>
        <end position="139"/>
    </location>
</feature>
<keyword evidence="4" id="KW-1185">Reference proteome</keyword>
<dbReference type="PANTHER" id="PTHR34144">
    <property type="entry name" value="CHROMOSOME 8, WHOLE GENOME SHOTGUN SEQUENCE"/>
    <property type="match status" value="1"/>
</dbReference>
<dbReference type="EMBL" id="VCAU01000015">
    <property type="protein sequence ID" value="KAF9891989.1"/>
    <property type="molecule type" value="Genomic_DNA"/>
</dbReference>
<keyword evidence="2" id="KW-0812">Transmembrane</keyword>
<dbReference type="PANTHER" id="PTHR34144:SF7">
    <property type="entry name" value="EXPORT PROTEIN (CAP59), PUTATIVE (AFU_ORTHOLOGUE AFUA_7G05020)-RELATED"/>
    <property type="match status" value="1"/>
</dbReference>
<accession>A0AAD4GVR7</accession>
<evidence type="ECO:0000256" key="1">
    <source>
        <dbReference type="SAM" id="MobiDB-lite"/>
    </source>
</evidence>
<organism evidence="3 4">
    <name type="scientific">Aspergillus nanangensis</name>
    <dbReference type="NCBI Taxonomy" id="2582783"/>
    <lineage>
        <taxon>Eukaryota</taxon>
        <taxon>Fungi</taxon>
        <taxon>Dikarya</taxon>
        <taxon>Ascomycota</taxon>
        <taxon>Pezizomycotina</taxon>
        <taxon>Eurotiomycetes</taxon>
        <taxon>Eurotiomycetidae</taxon>
        <taxon>Eurotiales</taxon>
        <taxon>Aspergillaceae</taxon>
        <taxon>Aspergillus</taxon>
        <taxon>Aspergillus subgen. Circumdati</taxon>
    </lineage>
</organism>
<feature type="region of interest" description="Disordered" evidence="1">
    <location>
        <begin position="1"/>
        <end position="67"/>
    </location>
</feature>
<evidence type="ECO:0000313" key="4">
    <source>
        <dbReference type="Proteomes" id="UP001194746"/>
    </source>
</evidence>
<dbReference type="InterPro" id="IPR021047">
    <property type="entry name" value="Mannosyltransferase_CMT1"/>
</dbReference>
<keyword evidence="2" id="KW-1133">Transmembrane helix</keyword>
<reference evidence="3" key="1">
    <citation type="journal article" date="2019" name="Beilstein J. Org. Chem.">
        <title>Nanangenines: drimane sesquiterpenoids as the dominant metabolite cohort of a novel Australian fungus, Aspergillus nanangensis.</title>
        <authorList>
            <person name="Lacey H.J."/>
            <person name="Gilchrist C.L.M."/>
            <person name="Crombie A."/>
            <person name="Kalaitzis J.A."/>
            <person name="Vuong D."/>
            <person name="Rutledge P.J."/>
            <person name="Turner P."/>
            <person name="Pitt J.I."/>
            <person name="Lacey E."/>
            <person name="Chooi Y.H."/>
            <person name="Piggott A.M."/>
        </authorList>
    </citation>
    <scope>NUCLEOTIDE SEQUENCE</scope>
    <source>
        <strain evidence="3">MST-FP2251</strain>
    </source>
</reference>
<comment type="caution">
    <text evidence="3">The sequence shown here is derived from an EMBL/GenBank/DDBJ whole genome shotgun (WGS) entry which is preliminary data.</text>
</comment>
<protein>
    <submittedName>
        <fullName evidence="3">Uncharacterized protein</fullName>
    </submittedName>
</protein>
<dbReference type="Pfam" id="PF11735">
    <property type="entry name" value="CAP59_mtransfer"/>
    <property type="match status" value="1"/>
</dbReference>
<sequence length="1012" mass="113973">MAPDYHRFPGSQPDSTTSSSSPLVAIRAAPENELPRDDNAGSNSTDSDTTDSHRNERVSSYHGPQASSRVKKDHATIFDLLQTFLRSLKLQLFYDVFCAGRRSKKESPKKAMRKSRRMMVLLLPVHFIPLGVTLAMIILNATGLYIGAELAGPSGDYDAIKLSGIQFAAKLHELFMQGSLGIAVIDMVRRELVFGEGIPFGALCAALGHDLTWLYSKELWGSWVHGQLGAHRSCSMQPVIKSGQLMSTLLKFQQVAVIFLSFWSDGLGEVSEYWFRAAAAQESRMRYREDVTVSIRNASQPIVEALCTSHYYDQSNYTNIWVPIPGTRCDGDSTTEIENYTQRDVVDGIWDRYSDDNVTWPTIQFVDFSGLDKKYSNSSLGVFITFPGSSAIGKLIMGCAIDARWSNNTMVVSRVHPMTVTSDYPPYLNGYGFCNARDDLTRIRISPGWADYLNPKLQGTSTDVFQKLAHSIPLDKIWNFQETAGNETEWYQHNYDRWNSRVLKPYFESLLSSWIANGLAMNHATAAIQGSMKDDWWSNQLLPHGVFGYRFDSIYELPPGTNTSTMSKYDVHVDIEGYAYILRGTGVILSVVILSFTSWDSLSELTALAIQSPETSVLENTTAGIYTSSIYANKILSICQHLAAADEREPEHPRRGERIFIASIHWNNEAILRSHWNNAVVDLVQALGVGNVYVSVFESGSWDNSKEALRELDTDLDQLGVQRNITLSDVTHQDEISMSPGDEGWIDTPRGRRELRRIPYLARLRNLTLQPLKELADQGITFDRILFLNDVVFTTQDVFHLLNTNDGSYAAACSLDFSKSPRYYDTFALRDSSGYEHVMQTWPYFRSSKSRNALLKMNPIPVTSCWNGIVAMDALPFQSSPSPLRFRGTPDSLALTHVEGSECCLIHADNPLSKSKGVYLNPRVRVGYNSPAYIAVHPTRDWLSTSEIALGLWENWWRRTFTTQWFKQTVIRQRVGEWKSERAGVDQPREEPGEFCLINEMQVLVSNGWAHV</sequence>